<dbReference type="PRINTS" id="PR00039">
    <property type="entry name" value="HTHLYSR"/>
</dbReference>
<evidence type="ECO:0000256" key="4">
    <source>
        <dbReference type="ARBA" id="ARBA00023163"/>
    </source>
</evidence>
<dbReference type="FunFam" id="1.10.10.10:FF:000001">
    <property type="entry name" value="LysR family transcriptional regulator"/>
    <property type="match status" value="1"/>
</dbReference>
<dbReference type="PROSITE" id="PS50931">
    <property type="entry name" value="HTH_LYSR"/>
    <property type="match status" value="1"/>
</dbReference>
<evidence type="ECO:0000256" key="3">
    <source>
        <dbReference type="ARBA" id="ARBA00023125"/>
    </source>
</evidence>
<evidence type="ECO:0000259" key="5">
    <source>
        <dbReference type="PROSITE" id="PS50931"/>
    </source>
</evidence>
<dbReference type="GO" id="GO:0032993">
    <property type="term" value="C:protein-DNA complex"/>
    <property type="evidence" value="ECO:0007669"/>
    <property type="project" value="TreeGrafter"/>
</dbReference>
<feature type="domain" description="HTH lysR-type" evidence="5">
    <location>
        <begin position="9"/>
        <end position="68"/>
    </location>
</feature>
<evidence type="ECO:0000313" key="7">
    <source>
        <dbReference type="Proteomes" id="UP001147653"/>
    </source>
</evidence>
<dbReference type="PANTHER" id="PTHR30346:SF29">
    <property type="entry name" value="LYSR SUBSTRATE-BINDING"/>
    <property type="match status" value="1"/>
</dbReference>
<dbReference type="GO" id="GO:0003677">
    <property type="term" value="F:DNA binding"/>
    <property type="evidence" value="ECO:0007669"/>
    <property type="project" value="UniProtKB-KW"/>
</dbReference>
<dbReference type="Gene3D" id="3.40.190.290">
    <property type="match status" value="1"/>
</dbReference>
<dbReference type="SUPFAM" id="SSF46785">
    <property type="entry name" value="Winged helix' DNA-binding domain"/>
    <property type="match status" value="1"/>
</dbReference>
<dbReference type="CDD" id="cd05466">
    <property type="entry name" value="PBP2_LTTR_substrate"/>
    <property type="match status" value="1"/>
</dbReference>
<evidence type="ECO:0000256" key="1">
    <source>
        <dbReference type="ARBA" id="ARBA00009437"/>
    </source>
</evidence>
<dbReference type="InterPro" id="IPR036390">
    <property type="entry name" value="WH_DNA-bd_sf"/>
</dbReference>
<protein>
    <submittedName>
        <fullName evidence="6">LysR family transcriptional regulator</fullName>
    </submittedName>
</protein>
<dbReference type="InterPro" id="IPR036388">
    <property type="entry name" value="WH-like_DNA-bd_sf"/>
</dbReference>
<keyword evidence="7" id="KW-1185">Reference proteome</keyword>
<gene>
    <name evidence="6" type="ORF">OJ997_34550</name>
</gene>
<proteinExistence type="inferred from homology"/>
<keyword evidence="2" id="KW-0805">Transcription regulation</keyword>
<comment type="caution">
    <text evidence="6">The sequence shown here is derived from an EMBL/GenBank/DDBJ whole genome shotgun (WGS) entry which is preliminary data.</text>
</comment>
<dbReference type="GO" id="GO:0003700">
    <property type="term" value="F:DNA-binding transcription factor activity"/>
    <property type="evidence" value="ECO:0007669"/>
    <property type="project" value="InterPro"/>
</dbReference>
<keyword evidence="4" id="KW-0804">Transcription</keyword>
<name>A0A9X3SBF2_9ACTN</name>
<dbReference type="EMBL" id="JAPDDP010000117">
    <property type="protein sequence ID" value="MDA0185479.1"/>
    <property type="molecule type" value="Genomic_DNA"/>
</dbReference>
<dbReference type="InterPro" id="IPR005119">
    <property type="entry name" value="LysR_subst-bd"/>
</dbReference>
<keyword evidence="3" id="KW-0238">DNA-binding</keyword>
<dbReference type="AlphaFoldDB" id="A0A9X3SBF2"/>
<dbReference type="SUPFAM" id="SSF53850">
    <property type="entry name" value="Periplasmic binding protein-like II"/>
    <property type="match status" value="1"/>
</dbReference>
<comment type="similarity">
    <text evidence="1">Belongs to the LysR transcriptional regulatory family.</text>
</comment>
<dbReference type="PANTHER" id="PTHR30346">
    <property type="entry name" value="TRANSCRIPTIONAL DUAL REGULATOR HCAR-RELATED"/>
    <property type="match status" value="1"/>
</dbReference>
<dbReference type="Proteomes" id="UP001147653">
    <property type="component" value="Unassembled WGS sequence"/>
</dbReference>
<organism evidence="6 7">
    <name type="scientific">Solirubrobacter phytolaccae</name>
    <dbReference type="NCBI Taxonomy" id="1404360"/>
    <lineage>
        <taxon>Bacteria</taxon>
        <taxon>Bacillati</taxon>
        <taxon>Actinomycetota</taxon>
        <taxon>Thermoleophilia</taxon>
        <taxon>Solirubrobacterales</taxon>
        <taxon>Solirubrobacteraceae</taxon>
        <taxon>Solirubrobacter</taxon>
    </lineage>
</organism>
<dbReference type="InterPro" id="IPR000847">
    <property type="entry name" value="LysR_HTH_N"/>
</dbReference>
<sequence>MSRDSWLGIELRHFAALAAVADERSFRRAADRLGYVQSAISRQIAYLEQLTGERLIERSQGPKPVQLTEAGELLLSHANDILATIEAAKADIGDLQGGRTGDVRVGFFAGVPTRILAPALVAFGRRHPGVRVASRETVTDTPLLDMVRKGSLDLALAHLPIEPGPFEVCQLLSVPWVLMVPAGATIARSATTPTLAEIGRLPLIAPQSRRVDPWMVGPAAAELGEPRIVFRSDSPQTVQALVGAGVGAAIVPRLAATEGDARITAIDLSEVLAPASIGAVWLRDNEPTGAVGQFLDLLLQICAILERKHAPATPQEPALAGRG</sequence>
<reference evidence="6" key="1">
    <citation type="submission" date="2022-10" db="EMBL/GenBank/DDBJ databases">
        <title>The WGS of Solirubrobacter phytolaccae KCTC 29190.</title>
        <authorList>
            <person name="Jiang Z."/>
        </authorList>
    </citation>
    <scope>NUCLEOTIDE SEQUENCE</scope>
    <source>
        <strain evidence="6">KCTC 29190</strain>
    </source>
</reference>
<evidence type="ECO:0000256" key="2">
    <source>
        <dbReference type="ARBA" id="ARBA00023015"/>
    </source>
</evidence>
<accession>A0A9X3SBF2</accession>
<evidence type="ECO:0000313" key="6">
    <source>
        <dbReference type="EMBL" id="MDA0185479.1"/>
    </source>
</evidence>
<dbReference type="RefSeq" id="WP_270029986.1">
    <property type="nucleotide sequence ID" value="NZ_JAPDDP010000117.1"/>
</dbReference>
<dbReference type="Gene3D" id="1.10.10.10">
    <property type="entry name" value="Winged helix-like DNA-binding domain superfamily/Winged helix DNA-binding domain"/>
    <property type="match status" value="1"/>
</dbReference>
<dbReference type="Pfam" id="PF03466">
    <property type="entry name" value="LysR_substrate"/>
    <property type="match status" value="1"/>
</dbReference>
<dbReference type="Pfam" id="PF00126">
    <property type="entry name" value="HTH_1"/>
    <property type="match status" value="1"/>
</dbReference>